<reference evidence="2 3" key="1">
    <citation type="journal article" date="2019" name="Sci. Rep.">
        <title>Orb-weaving spider Araneus ventricosus genome elucidates the spidroin gene catalogue.</title>
        <authorList>
            <person name="Kono N."/>
            <person name="Nakamura H."/>
            <person name="Ohtoshi R."/>
            <person name="Moran D.A.P."/>
            <person name="Shinohara A."/>
            <person name="Yoshida Y."/>
            <person name="Fujiwara M."/>
            <person name="Mori M."/>
            <person name="Tomita M."/>
            <person name="Arakawa K."/>
        </authorList>
    </citation>
    <scope>NUCLEOTIDE SEQUENCE [LARGE SCALE GENOMIC DNA]</scope>
</reference>
<proteinExistence type="predicted"/>
<evidence type="ECO:0000259" key="1">
    <source>
        <dbReference type="PROSITE" id="PS50994"/>
    </source>
</evidence>
<dbReference type="InterPro" id="IPR001584">
    <property type="entry name" value="Integrase_cat-core"/>
</dbReference>
<dbReference type="PROSITE" id="PS50994">
    <property type="entry name" value="INTEGRASE"/>
    <property type="match status" value="1"/>
</dbReference>
<dbReference type="InterPro" id="IPR036397">
    <property type="entry name" value="RNaseH_sf"/>
</dbReference>
<gene>
    <name evidence="2" type="primary">pol_2907</name>
    <name evidence="2" type="ORF">AVEN_232877_1</name>
</gene>
<accession>A0A4Y2N2A1</accession>
<dbReference type="PANTHER" id="PTHR38681">
    <property type="entry name" value="RETROVIRUS-RELATED POL POLYPROTEIN FROM TRANSPOSON 412-LIKE PROTEIN-RELATED"/>
    <property type="match status" value="1"/>
</dbReference>
<comment type="caution">
    <text evidence="2">The sequence shown here is derived from an EMBL/GenBank/DDBJ whole genome shotgun (WGS) entry which is preliminary data.</text>
</comment>
<protein>
    <submittedName>
        <fullName evidence="2">Gag-Pol polyprotein</fullName>
    </submittedName>
</protein>
<dbReference type="Proteomes" id="UP000499080">
    <property type="component" value="Unassembled WGS sequence"/>
</dbReference>
<sequence length="312" mass="35629">MPNVRRNLPLEHMSSQKQDSHVHLDIVGSLTPSKDFLYVLTCLDRFSGWPEAFSMRNQTAETVAEIFFAGLVARLGAPEIITTDQGQQFKSDIFRSLARFLGIQELRTAAYNPKCNGVVERFYRSLKSSIKCHATERWKTKRQVLPSVSLGIRNTLKEDIGATPDEMVYGCPLRLPGEFFTNAYGKDFPPCSDFLQILRNKMRELRPTSLSKHGTSYYPFVNKDLFFQAIFFLESSVFFSLYNNHIKAHLKEEVVQPDQYEHDQIDDVSQGTFQEDLPLGNGFYLVEMVHNNESVRQHVSCSLARGNDSLPT</sequence>
<dbReference type="GO" id="GO:0015074">
    <property type="term" value="P:DNA integration"/>
    <property type="evidence" value="ECO:0007669"/>
    <property type="project" value="InterPro"/>
</dbReference>
<dbReference type="InterPro" id="IPR012337">
    <property type="entry name" value="RNaseH-like_sf"/>
</dbReference>
<dbReference type="OrthoDB" id="6429193at2759"/>
<dbReference type="SUPFAM" id="SSF53098">
    <property type="entry name" value="Ribonuclease H-like"/>
    <property type="match status" value="1"/>
</dbReference>
<evidence type="ECO:0000313" key="2">
    <source>
        <dbReference type="EMBL" id="GBN32710.1"/>
    </source>
</evidence>
<dbReference type="GO" id="GO:0003676">
    <property type="term" value="F:nucleic acid binding"/>
    <property type="evidence" value="ECO:0007669"/>
    <property type="project" value="InterPro"/>
</dbReference>
<dbReference type="EMBL" id="BGPR01008277">
    <property type="protein sequence ID" value="GBN32710.1"/>
    <property type="molecule type" value="Genomic_DNA"/>
</dbReference>
<organism evidence="2 3">
    <name type="scientific">Araneus ventricosus</name>
    <name type="common">Orbweaver spider</name>
    <name type="synonym">Epeira ventricosa</name>
    <dbReference type="NCBI Taxonomy" id="182803"/>
    <lineage>
        <taxon>Eukaryota</taxon>
        <taxon>Metazoa</taxon>
        <taxon>Ecdysozoa</taxon>
        <taxon>Arthropoda</taxon>
        <taxon>Chelicerata</taxon>
        <taxon>Arachnida</taxon>
        <taxon>Araneae</taxon>
        <taxon>Araneomorphae</taxon>
        <taxon>Entelegynae</taxon>
        <taxon>Araneoidea</taxon>
        <taxon>Araneidae</taxon>
        <taxon>Araneus</taxon>
    </lineage>
</organism>
<name>A0A4Y2N2A1_ARAVE</name>
<dbReference type="PANTHER" id="PTHR38681:SF1">
    <property type="entry name" value="RETROVIRUS-RELATED POL POLYPROTEIN FROM TRANSPOSON 412-LIKE PROTEIN"/>
    <property type="match status" value="1"/>
</dbReference>
<dbReference type="Pfam" id="PF00665">
    <property type="entry name" value="rve"/>
    <property type="match status" value="1"/>
</dbReference>
<keyword evidence="3" id="KW-1185">Reference proteome</keyword>
<dbReference type="Gene3D" id="3.30.420.10">
    <property type="entry name" value="Ribonuclease H-like superfamily/Ribonuclease H"/>
    <property type="match status" value="1"/>
</dbReference>
<dbReference type="AlphaFoldDB" id="A0A4Y2N2A1"/>
<evidence type="ECO:0000313" key="3">
    <source>
        <dbReference type="Proteomes" id="UP000499080"/>
    </source>
</evidence>
<dbReference type="FunFam" id="3.30.420.10:FF:000032">
    <property type="entry name" value="Retrovirus-related Pol polyprotein from transposon 297-like Protein"/>
    <property type="match status" value="1"/>
</dbReference>
<feature type="domain" description="Integrase catalytic" evidence="1">
    <location>
        <begin position="5"/>
        <end position="172"/>
    </location>
</feature>